<evidence type="ECO:0000313" key="1">
    <source>
        <dbReference type="EMBL" id="QJA50842.1"/>
    </source>
</evidence>
<proteinExistence type="predicted"/>
<dbReference type="AlphaFoldDB" id="A0A6H1ZTQ3"/>
<organism evidence="1">
    <name type="scientific">viral metagenome</name>
    <dbReference type="NCBI Taxonomy" id="1070528"/>
    <lineage>
        <taxon>unclassified sequences</taxon>
        <taxon>metagenomes</taxon>
        <taxon>organismal metagenomes</taxon>
    </lineage>
</organism>
<accession>A0A6H1ZTQ3</accession>
<gene>
    <name evidence="1" type="ORF">TM448A01908_0008</name>
</gene>
<sequence>MIDKIIWDFDALKEGKEFVGEVTGADWEDNTDMNNRPVKQLHLQVKPLDHEVHGIKGTGNYHEWFTFSDRKNSKWGIFTSTLKGIGVFVKSEKDLVGKKFVFTRKTLDFGEEISKAKDVLLPLSSFTGTIPPVTAPTTAPVTVSTETKRNWDELHDTMEKMGMTEKQIRMWCTRNGISMKEVNEHMALLEADNTAYRDGDTWYVRW</sequence>
<dbReference type="EMBL" id="MT144220">
    <property type="protein sequence ID" value="QJA50842.1"/>
    <property type="molecule type" value="Genomic_DNA"/>
</dbReference>
<protein>
    <submittedName>
        <fullName evidence="1">Uncharacterized protein</fullName>
    </submittedName>
</protein>
<name>A0A6H1ZTQ3_9ZZZZ</name>
<reference evidence="1" key="1">
    <citation type="submission" date="2020-03" db="EMBL/GenBank/DDBJ databases">
        <title>The deep terrestrial virosphere.</title>
        <authorList>
            <person name="Holmfeldt K."/>
            <person name="Nilsson E."/>
            <person name="Simone D."/>
            <person name="Lopez-Fernandez M."/>
            <person name="Wu X."/>
            <person name="de Brujin I."/>
            <person name="Lundin D."/>
            <person name="Andersson A."/>
            <person name="Bertilsson S."/>
            <person name="Dopson M."/>
        </authorList>
    </citation>
    <scope>NUCLEOTIDE SEQUENCE</scope>
    <source>
        <strain evidence="1">TM448A01908</strain>
    </source>
</reference>